<feature type="transmembrane region" description="Helical" evidence="1">
    <location>
        <begin position="12"/>
        <end position="30"/>
    </location>
</feature>
<dbReference type="EMBL" id="OZ020113">
    <property type="protein sequence ID" value="CAK9266111.1"/>
    <property type="molecule type" value="Genomic_DNA"/>
</dbReference>
<dbReference type="InterPro" id="IPR005069">
    <property type="entry name" value="Nucl-diP-sugar_transferase"/>
</dbReference>
<evidence type="ECO:0000313" key="3">
    <source>
        <dbReference type="EMBL" id="CAK9266111.1"/>
    </source>
</evidence>
<accession>A0ABP0WJS9</accession>
<dbReference type="PANTHER" id="PTHR46038">
    <property type="entry name" value="EXPRESSED PROTEIN-RELATED"/>
    <property type="match status" value="1"/>
</dbReference>
<keyword evidence="1" id="KW-1133">Transmembrane helix</keyword>
<dbReference type="Pfam" id="PF03407">
    <property type="entry name" value="Nucleotid_trans"/>
    <property type="match status" value="1"/>
</dbReference>
<gene>
    <name evidence="3" type="ORF">CSSPJE1EN1_LOCUS11589</name>
</gene>
<dbReference type="Proteomes" id="UP001497444">
    <property type="component" value="Chromosome 18"/>
</dbReference>
<name>A0ABP0WJS9_9BRYO</name>
<sequence length="358" mass="42020">MALYKRRVRALTVFVIIAVFVGLPCIIILSQNPALLRFQYEVSRGFQFLLGKEVEGHRREPPWRETLKQDEEQLPGLEDILARASMPDKTVILTTLNAAWAQPNTMIDLFLDSFHQGEGIEYLLNHLVIIALDQVAYNRCTELHTACFMLTTEGVDFAAEKFFMTGEYLMMMWRRIEFLRKVLEMGYSFVFSDTDIMWFRDPFPRFDKSADLQIACDKYTGIPGDLDNQPNGGFVYARSNNRTIDFYKYWYMSREDHPGLHDQDVLNEIKFDQDFVDIGLELRFLNTLYFGGFCEVSKDLEQVCTMHANCCTGLQRKLKDLRLVKEDWKCFRQMSPQMKKLQRVYWRAPRQCLLSFEV</sequence>
<keyword evidence="4" id="KW-1185">Reference proteome</keyword>
<evidence type="ECO:0000313" key="4">
    <source>
        <dbReference type="Proteomes" id="UP001497444"/>
    </source>
</evidence>
<keyword evidence="1" id="KW-0472">Membrane</keyword>
<proteinExistence type="predicted"/>
<reference evidence="3" key="1">
    <citation type="submission" date="2024-02" db="EMBL/GenBank/DDBJ databases">
        <authorList>
            <consortium name="ELIXIR-Norway"/>
            <consortium name="Elixir Norway"/>
        </authorList>
    </citation>
    <scope>NUCLEOTIDE SEQUENCE</scope>
</reference>
<protein>
    <recommendedName>
        <fullName evidence="2">Nucleotide-diphospho-sugar transferase domain-containing protein</fullName>
    </recommendedName>
</protein>
<organism evidence="3 4">
    <name type="scientific">Sphagnum jensenii</name>
    <dbReference type="NCBI Taxonomy" id="128206"/>
    <lineage>
        <taxon>Eukaryota</taxon>
        <taxon>Viridiplantae</taxon>
        <taxon>Streptophyta</taxon>
        <taxon>Embryophyta</taxon>
        <taxon>Bryophyta</taxon>
        <taxon>Sphagnophytina</taxon>
        <taxon>Sphagnopsida</taxon>
        <taxon>Sphagnales</taxon>
        <taxon>Sphagnaceae</taxon>
        <taxon>Sphagnum</taxon>
    </lineage>
</organism>
<feature type="domain" description="Nucleotide-diphospho-sugar transferase" evidence="2">
    <location>
        <begin position="123"/>
        <end position="321"/>
    </location>
</feature>
<dbReference type="PANTHER" id="PTHR46038:SF38">
    <property type="entry name" value="GLYCOSYLTRANSFERASE-RELATED"/>
    <property type="match status" value="1"/>
</dbReference>
<dbReference type="InterPro" id="IPR044821">
    <property type="entry name" value="At1g28695/At4g15970-like"/>
</dbReference>
<evidence type="ECO:0000256" key="1">
    <source>
        <dbReference type="SAM" id="Phobius"/>
    </source>
</evidence>
<keyword evidence="1" id="KW-0812">Transmembrane</keyword>
<evidence type="ECO:0000259" key="2">
    <source>
        <dbReference type="Pfam" id="PF03407"/>
    </source>
</evidence>